<protein>
    <submittedName>
        <fullName evidence="1">Uncharacterized protein</fullName>
    </submittedName>
</protein>
<reference evidence="1 2" key="1">
    <citation type="journal article" date="2018" name="Sci. Rep.">
        <title>Comparative analysis of the Pocillopora damicornis genome highlights role of immune system in coral evolution.</title>
        <authorList>
            <person name="Cunning R."/>
            <person name="Bay R.A."/>
            <person name="Gillette P."/>
            <person name="Baker A.C."/>
            <person name="Traylor-Knowles N."/>
        </authorList>
    </citation>
    <scope>NUCLEOTIDE SEQUENCE [LARGE SCALE GENOMIC DNA]</scope>
    <source>
        <strain evidence="1">RSMAS</strain>
        <tissue evidence="1">Whole animal</tissue>
    </source>
</reference>
<dbReference type="Proteomes" id="UP000275408">
    <property type="component" value="Unassembled WGS sequence"/>
</dbReference>
<dbReference type="EMBL" id="RCHS01003444">
    <property type="protein sequence ID" value="RMX41791.1"/>
    <property type="molecule type" value="Genomic_DNA"/>
</dbReference>
<proteinExistence type="predicted"/>
<accession>A0A3M6TKG1</accession>
<dbReference type="STRING" id="46731.A0A3M6TKG1"/>
<name>A0A3M6TKG1_POCDA</name>
<comment type="caution">
    <text evidence="1">The sequence shown here is derived from an EMBL/GenBank/DDBJ whole genome shotgun (WGS) entry which is preliminary data.</text>
</comment>
<gene>
    <name evidence="1" type="ORF">pdam_00005582</name>
</gene>
<sequence>MSKEIKQVVEKVVFFSSQYGSDKSKSYTAANLAGKFYNYPNYGDFTQAFVLRSYGPWWEMSPSFRAPIDKSRRKLNSEDFVDLQFEESVYPTKIEILETYNPGAVVGVLALESVSSFSKSKKPRLIRLEFNQSHLSYYTELDAVILYGTATSNDFQHKELKSLAKGDDAQVSITTNLFAQLSVKSGEKDNKNGSQGELGNNGYFDILPYTMVQGLKKQPYIPVECKMEDEWKK</sequence>
<keyword evidence="2" id="KW-1185">Reference proteome</keyword>
<evidence type="ECO:0000313" key="1">
    <source>
        <dbReference type="EMBL" id="RMX41791.1"/>
    </source>
</evidence>
<organism evidence="1 2">
    <name type="scientific">Pocillopora damicornis</name>
    <name type="common">Cauliflower coral</name>
    <name type="synonym">Millepora damicornis</name>
    <dbReference type="NCBI Taxonomy" id="46731"/>
    <lineage>
        <taxon>Eukaryota</taxon>
        <taxon>Metazoa</taxon>
        <taxon>Cnidaria</taxon>
        <taxon>Anthozoa</taxon>
        <taxon>Hexacorallia</taxon>
        <taxon>Scleractinia</taxon>
        <taxon>Astrocoeniina</taxon>
        <taxon>Pocilloporidae</taxon>
        <taxon>Pocillopora</taxon>
    </lineage>
</organism>
<dbReference type="AlphaFoldDB" id="A0A3M6TKG1"/>
<evidence type="ECO:0000313" key="2">
    <source>
        <dbReference type="Proteomes" id="UP000275408"/>
    </source>
</evidence>
<dbReference type="OrthoDB" id="2153609at2759"/>